<organism evidence="1 2">
    <name type="scientific">Chitinophaga caeni</name>
    <dbReference type="NCBI Taxonomy" id="2029983"/>
    <lineage>
        <taxon>Bacteria</taxon>
        <taxon>Pseudomonadati</taxon>
        <taxon>Bacteroidota</taxon>
        <taxon>Chitinophagia</taxon>
        <taxon>Chitinophagales</taxon>
        <taxon>Chitinophagaceae</taxon>
        <taxon>Chitinophaga</taxon>
    </lineage>
</organism>
<dbReference type="RefSeq" id="WP_098192413.1">
    <property type="nucleotide sequence ID" value="NZ_CP023777.1"/>
</dbReference>
<accession>A0A291QQ52</accession>
<dbReference type="AlphaFoldDB" id="A0A291QQ52"/>
<dbReference type="OrthoDB" id="9760040at2"/>
<dbReference type="EMBL" id="CP023777">
    <property type="protein sequence ID" value="ATL46023.1"/>
    <property type="molecule type" value="Genomic_DNA"/>
</dbReference>
<protein>
    <submittedName>
        <fullName evidence="1">DUF885 domain-containing protein</fullName>
    </submittedName>
</protein>
<dbReference type="PANTHER" id="PTHR33361">
    <property type="entry name" value="GLR0591 PROTEIN"/>
    <property type="match status" value="1"/>
</dbReference>
<gene>
    <name evidence="1" type="ORF">COR50_01965</name>
</gene>
<keyword evidence="2" id="KW-1185">Reference proteome</keyword>
<dbReference type="Pfam" id="PF05960">
    <property type="entry name" value="DUF885"/>
    <property type="match status" value="1"/>
</dbReference>
<proteinExistence type="predicted"/>
<name>A0A291QQ52_9BACT</name>
<dbReference type="KEGG" id="cbae:COR50_01965"/>
<evidence type="ECO:0000313" key="1">
    <source>
        <dbReference type="EMBL" id="ATL46023.1"/>
    </source>
</evidence>
<dbReference type="Proteomes" id="UP000220133">
    <property type="component" value="Chromosome"/>
</dbReference>
<evidence type="ECO:0000313" key="2">
    <source>
        <dbReference type="Proteomes" id="UP000220133"/>
    </source>
</evidence>
<dbReference type="PANTHER" id="PTHR33361:SF16">
    <property type="entry name" value="DUF885 DOMAIN-CONTAINING PROTEIN"/>
    <property type="match status" value="1"/>
</dbReference>
<dbReference type="PROSITE" id="PS51257">
    <property type="entry name" value="PROKAR_LIPOPROTEIN"/>
    <property type="match status" value="1"/>
</dbReference>
<reference evidence="1 2" key="1">
    <citation type="submission" date="2017-10" db="EMBL/GenBank/DDBJ databases">
        <title>Paenichitinophaga pekingensis gen. nov., sp. nov., isolated from activated sludge.</title>
        <authorList>
            <person name="Jin D."/>
            <person name="Kong X."/>
            <person name="Deng Y."/>
            <person name="Bai Z."/>
        </authorList>
    </citation>
    <scope>NUCLEOTIDE SEQUENCE [LARGE SCALE GENOMIC DNA]</scope>
    <source>
        <strain evidence="1 2">13</strain>
    </source>
</reference>
<sequence>MYLKLRYPVLLLGLVFQACQPKSTPAESTGASAELQKLLDQYYEEKVKLFPVDATFNSDDRYNDQLTLDISAGFREKLDSIYAVYQQKLETIDTTGCTDNDKLSYEVLQRELSTGREGLTFHDNLMPVQQFTGLILSFPQLGSGSSAQPFKTVQDYDNFISRMRLFQVWVDTAIANMQTGMKTGYVQPRALVVKTIPQLKSLATKDSASNIFYAPLASLPSKLDDDEKMALAKRYKEAIETYVVPAYGKLADFLQHDYLPAARKSSGIEDVPGGKAYYKFLIKYWTTTDQSPDEIFATGQQEVARIRSEMEKVKNQVGYRDDLSSFFQFIKTDPQFKIFETPGAIIDSFKSIEHKIMPKVKEMYGRIPKTPFEVRQTEAFRAASASAEYIQGSADGSRPGIFYVPILNAKEFSYTGMECLFLHEAIPGHHFQISLQQENTNLPKIRRFSWIGAYGEGYALYCEGLGKDLGLYTNPYMYFGRLTDEMHRAIRLVVDVGMHHKGWTREQAIFYMMQNEPISEQEATAEIERYMAIPAQALSYKIGELKILELKHKYQQMLGDKFSIAAFHDALLLDGCLPLSVLERKMDKWADGQNR</sequence>
<dbReference type="InterPro" id="IPR010281">
    <property type="entry name" value="DUF885"/>
</dbReference>